<dbReference type="AlphaFoldDB" id="X1HAW3"/>
<dbReference type="EMBL" id="BARU01033356">
    <property type="protein sequence ID" value="GAH66507.1"/>
    <property type="molecule type" value="Genomic_DNA"/>
</dbReference>
<feature type="domain" description="Metallo-beta-lactamase" evidence="1">
    <location>
        <begin position="16"/>
        <end position="198"/>
    </location>
</feature>
<proteinExistence type="predicted"/>
<dbReference type="Pfam" id="PF00753">
    <property type="entry name" value="Lactamase_B"/>
    <property type="match status" value="1"/>
</dbReference>
<dbReference type="CDD" id="cd16282">
    <property type="entry name" value="metallo-hydrolase-like_MBL-fold"/>
    <property type="match status" value="1"/>
</dbReference>
<gene>
    <name evidence="2" type="ORF">S03H2_52510</name>
</gene>
<dbReference type="SUPFAM" id="SSF56281">
    <property type="entry name" value="Metallo-hydrolase/oxidoreductase"/>
    <property type="match status" value="1"/>
</dbReference>
<dbReference type="PANTHER" id="PTHR42951:SF4">
    <property type="entry name" value="ACYL-COENZYME A THIOESTERASE MBLAC2"/>
    <property type="match status" value="1"/>
</dbReference>
<name>X1HAW3_9ZZZZ</name>
<dbReference type="SMART" id="SM00849">
    <property type="entry name" value="Lactamase_B"/>
    <property type="match status" value="1"/>
</dbReference>
<accession>X1HAW3</accession>
<comment type="caution">
    <text evidence="2">The sequence shown here is derived from an EMBL/GenBank/DDBJ whole genome shotgun (WGS) entry which is preliminary data.</text>
</comment>
<evidence type="ECO:0000259" key="1">
    <source>
        <dbReference type="SMART" id="SM00849"/>
    </source>
</evidence>
<feature type="non-terminal residue" evidence="2">
    <location>
        <position position="218"/>
    </location>
</feature>
<reference evidence="2" key="1">
    <citation type="journal article" date="2014" name="Front. Microbiol.">
        <title>High frequency of phylogenetically diverse reductive dehalogenase-homologous genes in deep subseafloor sedimentary metagenomes.</title>
        <authorList>
            <person name="Kawai M."/>
            <person name="Futagami T."/>
            <person name="Toyoda A."/>
            <person name="Takaki Y."/>
            <person name="Nishi S."/>
            <person name="Hori S."/>
            <person name="Arai W."/>
            <person name="Tsubouchi T."/>
            <person name="Morono Y."/>
            <person name="Uchiyama I."/>
            <person name="Ito T."/>
            <person name="Fujiyama A."/>
            <person name="Inagaki F."/>
            <person name="Takami H."/>
        </authorList>
    </citation>
    <scope>NUCLEOTIDE SEQUENCE</scope>
    <source>
        <strain evidence="2">Expedition CK06-06</strain>
    </source>
</reference>
<sequence length="218" mass="24794">MQKITDSVYAETGFRGCNPGFVVTKEGIVMIDTPQIPADAIRWRKEIAKHGQVRYLINTEPHDDHFTGNWFFEGTVVAHEGTREAILAASSEQLKEHLKQFAPDSLPLPEGFSFRPPTITLSQRLTLYLGNHTFQLINLPGHTPYQVAVYIPEERVAFTSDNIFHKVQAFLREALPYEWLDSLKRIQELEADVLVPGHGSICDRSYIPEMSAFIQAWI</sequence>
<dbReference type="InterPro" id="IPR001279">
    <property type="entry name" value="Metallo-B-lactamas"/>
</dbReference>
<organism evidence="2">
    <name type="scientific">marine sediment metagenome</name>
    <dbReference type="NCBI Taxonomy" id="412755"/>
    <lineage>
        <taxon>unclassified sequences</taxon>
        <taxon>metagenomes</taxon>
        <taxon>ecological metagenomes</taxon>
    </lineage>
</organism>
<dbReference type="InterPro" id="IPR036866">
    <property type="entry name" value="RibonucZ/Hydroxyglut_hydro"/>
</dbReference>
<dbReference type="Gene3D" id="3.60.15.10">
    <property type="entry name" value="Ribonuclease Z/Hydroxyacylglutathione hydrolase-like"/>
    <property type="match status" value="1"/>
</dbReference>
<dbReference type="PANTHER" id="PTHR42951">
    <property type="entry name" value="METALLO-BETA-LACTAMASE DOMAIN-CONTAINING"/>
    <property type="match status" value="1"/>
</dbReference>
<evidence type="ECO:0000313" key="2">
    <source>
        <dbReference type="EMBL" id="GAH66507.1"/>
    </source>
</evidence>
<dbReference type="InterPro" id="IPR050855">
    <property type="entry name" value="NDM-1-like"/>
</dbReference>
<protein>
    <recommendedName>
        <fullName evidence="1">Metallo-beta-lactamase domain-containing protein</fullName>
    </recommendedName>
</protein>